<gene>
    <name evidence="1" type="ORF">AA0535_2230</name>
</gene>
<keyword evidence="2" id="KW-1185">Reference proteome</keyword>
<dbReference type="Gene3D" id="3.55.50.60">
    <property type="entry name" value="DotD protein"/>
    <property type="match status" value="1"/>
</dbReference>
<dbReference type="EMBL" id="BAPV01000040">
    <property type="protein sequence ID" value="GBQ91180.1"/>
    <property type="molecule type" value="Genomic_DNA"/>
</dbReference>
<dbReference type="Pfam" id="PF16816">
    <property type="entry name" value="DotD"/>
    <property type="match status" value="1"/>
</dbReference>
<comment type="caution">
    <text evidence="1">The sequence shown here is derived from an EMBL/GenBank/DDBJ whole genome shotgun (WGS) entry which is preliminary data.</text>
</comment>
<accession>A0ABQ0Q4K7</accession>
<protein>
    <submittedName>
        <fullName evidence="1">Uncharacterized protein</fullName>
    </submittedName>
</protein>
<sequence length="91" mass="9849">MVRAGSVLPGELQRPMSWHWNGPVDRAVQILAARIGYAADVAGRSTAPIVIFDIERGTAASILDEMAAALENRASIAVDVPHHLIRVDWHA</sequence>
<organism evidence="1 2">
    <name type="scientific">Asaia krungthepensis NRIC 0535</name>
    <dbReference type="NCBI Taxonomy" id="1307925"/>
    <lineage>
        <taxon>Bacteria</taxon>
        <taxon>Pseudomonadati</taxon>
        <taxon>Pseudomonadota</taxon>
        <taxon>Alphaproteobacteria</taxon>
        <taxon>Acetobacterales</taxon>
        <taxon>Acetobacteraceae</taxon>
        <taxon>Asaia</taxon>
    </lineage>
</organism>
<dbReference type="InterPro" id="IPR031817">
    <property type="entry name" value="DotD"/>
</dbReference>
<reference evidence="1" key="1">
    <citation type="submission" date="2013-04" db="EMBL/GenBank/DDBJ databases">
        <title>The genome sequencing project of 58 acetic acid bacteria.</title>
        <authorList>
            <person name="Okamoto-Kainuma A."/>
            <person name="Ishikawa M."/>
            <person name="Umino S."/>
            <person name="Koizumi Y."/>
            <person name="Shiwa Y."/>
            <person name="Yoshikawa H."/>
            <person name="Matsutani M."/>
            <person name="Matsushita K."/>
        </authorList>
    </citation>
    <scope>NUCLEOTIDE SEQUENCE</scope>
    <source>
        <strain evidence="1">NRIC 0535</strain>
    </source>
</reference>
<dbReference type="Proteomes" id="UP001062776">
    <property type="component" value="Unassembled WGS sequence"/>
</dbReference>
<dbReference type="InterPro" id="IPR038140">
    <property type="entry name" value="DotD_sf"/>
</dbReference>
<evidence type="ECO:0000313" key="1">
    <source>
        <dbReference type="EMBL" id="GBQ91180.1"/>
    </source>
</evidence>
<proteinExistence type="predicted"/>
<name>A0ABQ0Q4K7_9PROT</name>
<evidence type="ECO:0000313" key="2">
    <source>
        <dbReference type="Proteomes" id="UP001062776"/>
    </source>
</evidence>